<dbReference type="PANTHER" id="PTHR13318">
    <property type="entry name" value="PARTNER OF PAIRED, ISOFORM B-RELATED"/>
    <property type="match status" value="1"/>
</dbReference>
<dbReference type="EMBL" id="CAJVCH010570833">
    <property type="protein sequence ID" value="CAG7835991.1"/>
    <property type="molecule type" value="Genomic_DNA"/>
</dbReference>
<dbReference type="GO" id="GO:0019005">
    <property type="term" value="C:SCF ubiquitin ligase complex"/>
    <property type="evidence" value="ECO:0007669"/>
    <property type="project" value="TreeGrafter"/>
</dbReference>
<accession>A0A8J2LQZ5</accession>
<dbReference type="OrthoDB" id="27842at2759"/>
<dbReference type="PROSITE" id="PS50181">
    <property type="entry name" value="FBOX"/>
    <property type="match status" value="1"/>
</dbReference>
<keyword evidence="4" id="KW-1185">Reference proteome</keyword>
<feature type="domain" description="F-box" evidence="2">
    <location>
        <begin position="34"/>
        <end position="85"/>
    </location>
</feature>
<evidence type="ECO:0000313" key="4">
    <source>
        <dbReference type="Proteomes" id="UP000708208"/>
    </source>
</evidence>
<organism evidence="3 4">
    <name type="scientific">Allacma fusca</name>
    <dbReference type="NCBI Taxonomy" id="39272"/>
    <lineage>
        <taxon>Eukaryota</taxon>
        <taxon>Metazoa</taxon>
        <taxon>Ecdysozoa</taxon>
        <taxon>Arthropoda</taxon>
        <taxon>Hexapoda</taxon>
        <taxon>Collembola</taxon>
        <taxon>Symphypleona</taxon>
        <taxon>Sminthuridae</taxon>
        <taxon>Allacma</taxon>
    </lineage>
</organism>
<name>A0A8J2LQZ5_9HEXA</name>
<dbReference type="GO" id="GO:0031146">
    <property type="term" value="P:SCF-dependent proteasomal ubiquitin-dependent protein catabolic process"/>
    <property type="evidence" value="ECO:0007669"/>
    <property type="project" value="TreeGrafter"/>
</dbReference>
<feature type="region of interest" description="Disordered" evidence="1">
    <location>
        <begin position="1"/>
        <end position="30"/>
    </location>
</feature>
<gene>
    <name evidence="3" type="ORF">AFUS01_LOCUS45287</name>
</gene>
<dbReference type="InterPro" id="IPR001810">
    <property type="entry name" value="F-box_dom"/>
</dbReference>
<evidence type="ECO:0000313" key="3">
    <source>
        <dbReference type="EMBL" id="CAG7835991.1"/>
    </source>
</evidence>
<dbReference type="Pfam" id="PF12937">
    <property type="entry name" value="F-box-like"/>
    <property type="match status" value="1"/>
</dbReference>
<sequence length="636" mass="73349">MPRRKLSPPDTRGSSEQLSSKMSALEETDTPTVDVGFDQIPDEMHIKIFSYVGHGDKLSVRLVCRRWYKVLSHWSGFNNSVFYLLKLGTDAKVTLRQSKVPWRKLRIEKFRLNEKGYGKLALPVTVTNNISCLEFSKSVISWDAVRKILIQFPAIEELNIIQCKRRRREALTPQSVRLTRGNQIFQGKLESVFRNIKCLNLELRRVSDMTFYLSQFQGSIHSLLVFSVREIFDGIETVTQEATTEFLQVMYNVLYASRRSLKTLQIQLVTRAVVNRFFPEVIARLLNEGLDLVTFDIRHFAAEPDNIRDVRIFAEFIHCQNNLMRLRLPLPGDTPAQVCRNVVLQIPKTIRCVHITHEKYLVPNFLDNFTELCHLETDFEIRSHLLSNKKYPKVYALEMQRGVLSTTVPIISESFPNLVELDINSNSDDIPPIDDRCLQTICQSLKKLRSLVLGACSRITDYGVTGIRREYCERLFKSRSICLEPKLEVPAEEVNGSPLCSIKGLINLMFAGPTSISDVGIYYGFRFRELRYLNIRNNNDISDWGLEWLGKLNCNLEELYLGCGPWVTNVGLNRLRNRLRRIKRRNCVFVWSNQEYYSSDESYAMESGSEDEANNRHNMGFAVILAQRNPLPLPPS</sequence>
<proteinExistence type="predicted"/>
<dbReference type="Proteomes" id="UP000708208">
    <property type="component" value="Unassembled WGS sequence"/>
</dbReference>
<reference evidence="3" key="1">
    <citation type="submission" date="2021-06" db="EMBL/GenBank/DDBJ databases">
        <authorList>
            <person name="Hodson N. C."/>
            <person name="Mongue J. A."/>
            <person name="Jaron S. K."/>
        </authorList>
    </citation>
    <scope>NUCLEOTIDE SEQUENCE</scope>
</reference>
<dbReference type="AlphaFoldDB" id="A0A8J2LQZ5"/>
<comment type="caution">
    <text evidence="3">The sequence shown here is derived from an EMBL/GenBank/DDBJ whole genome shotgun (WGS) entry which is preliminary data.</text>
</comment>
<evidence type="ECO:0000259" key="2">
    <source>
        <dbReference type="PROSITE" id="PS50181"/>
    </source>
</evidence>
<evidence type="ECO:0000256" key="1">
    <source>
        <dbReference type="SAM" id="MobiDB-lite"/>
    </source>
</evidence>
<protein>
    <recommendedName>
        <fullName evidence="2">F-box domain-containing protein</fullName>
    </recommendedName>
</protein>
<feature type="compositionally biased region" description="Polar residues" evidence="1">
    <location>
        <begin position="12"/>
        <end position="22"/>
    </location>
</feature>
<dbReference type="PANTHER" id="PTHR13318:SF95">
    <property type="entry name" value="F-BOX PROTEIN YLR352W"/>
    <property type="match status" value="1"/>
</dbReference>